<dbReference type="AlphaFoldDB" id="A0A552U8U7"/>
<dbReference type="RefSeq" id="WP_144237836.1">
    <property type="nucleotide sequence ID" value="NZ_VJWA01000002.1"/>
</dbReference>
<evidence type="ECO:0000313" key="2">
    <source>
        <dbReference type="Proteomes" id="UP000317894"/>
    </source>
</evidence>
<evidence type="ECO:0000313" key="1">
    <source>
        <dbReference type="EMBL" id="TRW14630.1"/>
    </source>
</evidence>
<gene>
    <name evidence="1" type="ORF">FMM06_13130</name>
</gene>
<dbReference type="OrthoDB" id="7916376at2"/>
<proteinExistence type="predicted"/>
<keyword evidence="2" id="KW-1185">Reference proteome</keyword>
<comment type="caution">
    <text evidence="1">The sequence shown here is derived from an EMBL/GenBank/DDBJ whole genome shotgun (WGS) entry which is preliminary data.</text>
</comment>
<accession>A0A552U8U7</accession>
<protein>
    <recommendedName>
        <fullName evidence="3">Lipoprotein</fullName>
    </recommendedName>
</protein>
<evidence type="ECO:0008006" key="3">
    <source>
        <dbReference type="Google" id="ProtNLM"/>
    </source>
</evidence>
<sequence length="76" mass="7804">MTPALIVMAILGCSDAGDACQTVRTEPTQFVSVAECNAAAETALNRYTGLSYPVVAVRCQKAATPMIVSAELSPAG</sequence>
<organism evidence="1 2">
    <name type="scientific">Glacieibacterium frigidum</name>
    <dbReference type="NCBI Taxonomy" id="2593303"/>
    <lineage>
        <taxon>Bacteria</taxon>
        <taxon>Pseudomonadati</taxon>
        <taxon>Pseudomonadota</taxon>
        <taxon>Alphaproteobacteria</taxon>
        <taxon>Sphingomonadales</taxon>
        <taxon>Sphingosinicellaceae</taxon>
        <taxon>Glacieibacterium</taxon>
    </lineage>
</organism>
<name>A0A552U8U7_9SPHN</name>
<reference evidence="1 2" key="1">
    <citation type="submission" date="2019-07" db="EMBL/GenBank/DDBJ databases">
        <title>Novel species isolated from glacier.</title>
        <authorList>
            <person name="Liu Q."/>
            <person name="Xin Y.-H."/>
        </authorList>
    </citation>
    <scope>NUCLEOTIDE SEQUENCE [LARGE SCALE GENOMIC DNA]</scope>
    <source>
        <strain evidence="1 2">LB1R16</strain>
    </source>
</reference>
<dbReference type="EMBL" id="VJWA01000002">
    <property type="protein sequence ID" value="TRW14630.1"/>
    <property type="molecule type" value="Genomic_DNA"/>
</dbReference>
<dbReference type="Proteomes" id="UP000317894">
    <property type="component" value="Unassembled WGS sequence"/>
</dbReference>